<evidence type="ECO:0000256" key="1">
    <source>
        <dbReference type="SAM" id="SignalP"/>
    </source>
</evidence>
<evidence type="ECO:0008006" key="4">
    <source>
        <dbReference type="Google" id="ProtNLM"/>
    </source>
</evidence>
<gene>
    <name evidence="2" type="ORF">CEY02_02800</name>
</gene>
<accession>A0A2A5J0U1</accession>
<organism evidence="2 3">
    <name type="scientific">Bacillus pumilus</name>
    <name type="common">Bacillus mesentericus</name>
    <dbReference type="NCBI Taxonomy" id="1408"/>
    <lineage>
        <taxon>Bacteria</taxon>
        <taxon>Bacillati</taxon>
        <taxon>Bacillota</taxon>
        <taxon>Bacilli</taxon>
        <taxon>Bacillales</taxon>
        <taxon>Bacillaceae</taxon>
        <taxon>Bacillus</taxon>
    </lineage>
</organism>
<feature type="signal peptide" evidence="1">
    <location>
        <begin position="1"/>
        <end position="28"/>
    </location>
</feature>
<reference evidence="2 3" key="1">
    <citation type="submission" date="2017-06" db="EMBL/GenBank/DDBJ databases">
        <title>Draft Genome Sequence of Bacillus sp Strain 36R Isolated from saline sediment at Atanasia, Sonora, Mexico.</title>
        <authorList>
            <person name="Sanchez Diaz R."/>
            <person name="Quiroz Macias M.E."/>
            <person name="Ibarra Gamez J.C."/>
            <person name="Enciso Ibarra J."/>
            <person name="Gomez Gil B."/>
            <person name="Galaviz Silva L."/>
        </authorList>
    </citation>
    <scope>NUCLEOTIDE SEQUENCE [LARGE SCALE GENOMIC DNA]</scope>
    <source>
        <strain evidence="2 3">36R_ATNSAL</strain>
    </source>
</reference>
<dbReference type="Proteomes" id="UP000228754">
    <property type="component" value="Unassembled WGS sequence"/>
</dbReference>
<feature type="chain" id="PRO_5012020427" description="Transcriptional regulator" evidence="1">
    <location>
        <begin position="29"/>
        <end position="95"/>
    </location>
</feature>
<dbReference type="AlphaFoldDB" id="A0A2A5J0U1"/>
<name>A0A2A5J0U1_BACPU</name>
<proteinExistence type="predicted"/>
<dbReference type="EMBL" id="NKHG01000016">
    <property type="protein sequence ID" value="PCK22857.1"/>
    <property type="molecule type" value="Genomic_DNA"/>
</dbReference>
<evidence type="ECO:0000313" key="2">
    <source>
        <dbReference type="EMBL" id="PCK22857.1"/>
    </source>
</evidence>
<evidence type="ECO:0000313" key="3">
    <source>
        <dbReference type="Proteomes" id="UP000228754"/>
    </source>
</evidence>
<keyword evidence="1" id="KW-0732">Signal</keyword>
<sequence>MKIKIKKALGNLALAGVLLISGGQAASAAVTPDDLIPIRNKEFKFPVTQINYNSAKKQATVYMTNDEGRSTYEIYQCMEVKQGTCYVYRNQEPLN</sequence>
<protein>
    <recommendedName>
        <fullName evidence="4">Transcriptional regulator</fullName>
    </recommendedName>
</protein>
<comment type="caution">
    <text evidence="2">The sequence shown here is derived from an EMBL/GenBank/DDBJ whole genome shotgun (WGS) entry which is preliminary data.</text>
</comment>